<feature type="binding site" evidence="12">
    <location>
        <position position="561"/>
    </location>
    <ligand>
        <name>Zn(2+)</name>
        <dbReference type="ChEBI" id="CHEBI:29105"/>
    </ligand>
</feature>
<dbReference type="AlphaFoldDB" id="M1M3Z4"/>
<reference evidence="14 15" key="1">
    <citation type="journal article" date="2013" name="Genome Biol. Evol.">
        <title>Genome evolution and phylogenomic analysis of candidatus kinetoplastibacterium, the betaproteobacterial endosymbionts of strigomonas and angomonas.</title>
        <authorList>
            <person name="Alves J.M."/>
            <person name="Serrano M.G."/>
            <person name="Maia da Silva F."/>
            <person name="Voegtly L.J."/>
            <person name="Matveyev A.V."/>
            <person name="Teixeira M.M."/>
            <person name="Camargo E.P."/>
            <person name="Buck G.A."/>
        </authorList>
    </citation>
    <scope>NUCLEOTIDE SEQUENCE [LARGE SCALE GENOMIC DNA]</scope>
    <source>
        <strain evidence="14 15">TCC012E</strain>
    </source>
</reference>
<dbReference type="SUPFAM" id="SSF55186">
    <property type="entry name" value="ThrRS/AlaRS common domain"/>
    <property type="match status" value="1"/>
</dbReference>
<evidence type="ECO:0000256" key="6">
    <source>
        <dbReference type="ARBA" id="ARBA00022741"/>
    </source>
</evidence>
<keyword evidence="10 12" id="KW-0648">Protein biosynthesis</keyword>
<comment type="catalytic activity">
    <reaction evidence="12">
        <text>tRNA(Ala) + L-alanine + ATP = L-alanyl-tRNA(Ala) + AMP + diphosphate</text>
        <dbReference type="Rhea" id="RHEA:12540"/>
        <dbReference type="Rhea" id="RHEA-COMP:9657"/>
        <dbReference type="Rhea" id="RHEA-COMP:9923"/>
        <dbReference type="ChEBI" id="CHEBI:30616"/>
        <dbReference type="ChEBI" id="CHEBI:33019"/>
        <dbReference type="ChEBI" id="CHEBI:57972"/>
        <dbReference type="ChEBI" id="CHEBI:78442"/>
        <dbReference type="ChEBI" id="CHEBI:78497"/>
        <dbReference type="ChEBI" id="CHEBI:456215"/>
        <dbReference type="EC" id="6.1.1.7"/>
    </reaction>
</comment>
<organism evidence="14 15">
    <name type="scientific">Candidatus Kinetoplastidibacterium blastocrithidiae TCC012E</name>
    <dbReference type="NCBI Taxonomy" id="1208922"/>
    <lineage>
        <taxon>Bacteria</taxon>
        <taxon>Pseudomonadati</taxon>
        <taxon>Pseudomonadota</taxon>
        <taxon>Betaproteobacteria</taxon>
        <taxon>Candidatus Kinetoplastidibacterium</taxon>
    </lineage>
</organism>
<dbReference type="GO" id="GO:0000049">
    <property type="term" value="F:tRNA binding"/>
    <property type="evidence" value="ECO:0007669"/>
    <property type="project" value="UniProtKB-KW"/>
</dbReference>
<dbReference type="SUPFAM" id="SSF101353">
    <property type="entry name" value="Putative anticodon-binding domain of alanyl-tRNA synthetase (AlaRS)"/>
    <property type="match status" value="1"/>
</dbReference>
<dbReference type="HOGENOM" id="CLU_004485_1_1_4"/>
<sequence length="873" mass="97125">MKTSDIRIKFLKFFESKGHTILPSSSLVPKNDQTLLFTNSGMVQFKDIFTGYEVSNYKSVVTSQRCFRAGGKHNDLDNVGYTARHHTFFEMLGNFSFGKYFKREAIHYAWELLTIIYKIPKNKLLVTVYYDDDEAYNIWNKEIGLDPDVIIRIGDNKGSKYASDNFWQMADVGPCGPCSEIFYDHGSDVYGGPPGTDDSDGDRYVEIWNLVFMQFYIDVNGEITTLSTPCIDTGMGLERIAAVLQGVNSNYDIDIFKNLIKSSASLINIDDLSNNSLKVISDHIRATAFLIVDGVLPANDGRGYVLRRIIRRALRHAYKLGENEVFLYKLIPDLIHEMGTAYPEIVSGSNLIIRILKQEEERFIETLANGMKILNSNLNNMKSGDIFSGDILFNLYDTYGFPADLTADVCREHGISVDIESFELAMSKQRDKARLSGKFKSSNALINYSGPATIFDGYKIFDLSAKVIAIYVDSKFVDSIGTKDSANIILDRTPFYAESGGQVGDKGFLISDTANFFVKNTTLFSSVFVHAGYLESGSIKVGDILRASIDIENRKNISRNHSATHIMHKALRNVLGMHAVQKGSLVDSDRIRFDFAHDSSVSIDQIKEIERISNEEILSNYLVNISNMEYNDAIKSGAIAMFSEKYDDNVRVVQIGSSLELCGGTHVNRTGDIGLFKIISESSVSSGVRRIDAVTGNNALKFIQSQYDTCLDLSASLNTSISNIVAKVTDQINCIKEREKKISFLEKNIADLIVDNFTVDTIKLIKNISVLVSIIHNVEHNVLCNIVDSMKSRFHDVIVLLVTVLPSGKTDIVCGVSNTITSLVSAKDIINLVLSKTNGKGGGRHNMSAGSGNYDIKLPEILDNVLDFIKEKI</sequence>
<keyword evidence="7 12" id="KW-0862">Zinc</keyword>
<dbReference type="GO" id="GO:0002161">
    <property type="term" value="F:aminoacyl-tRNA deacylase activity"/>
    <property type="evidence" value="ECO:0007669"/>
    <property type="project" value="TreeGrafter"/>
</dbReference>
<dbReference type="FunFam" id="2.40.30.130:FF:000001">
    <property type="entry name" value="Alanine--tRNA ligase"/>
    <property type="match status" value="1"/>
</dbReference>
<evidence type="ECO:0000256" key="10">
    <source>
        <dbReference type="ARBA" id="ARBA00022917"/>
    </source>
</evidence>
<dbReference type="PANTHER" id="PTHR11777">
    <property type="entry name" value="ALANYL-TRNA SYNTHETASE"/>
    <property type="match status" value="1"/>
</dbReference>
<gene>
    <name evidence="12" type="primary">alaS</name>
    <name evidence="14" type="ORF">BCUE_0654</name>
</gene>
<dbReference type="InterPro" id="IPR009000">
    <property type="entry name" value="Transl_B-barrel_sf"/>
</dbReference>
<dbReference type="PRINTS" id="PR00980">
    <property type="entry name" value="TRNASYNTHALA"/>
</dbReference>
<dbReference type="FunFam" id="3.30.54.20:FF:000001">
    <property type="entry name" value="Alanine--tRNA ligase"/>
    <property type="match status" value="1"/>
</dbReference>
<dbReference type="PROSITE" id="PS50860">
    <property type="entry name" value="AA_TRNA_LIGASE_II_ALA"/>
    <property type="match status" value="1"/>
</dbReference>
<evidence type="ECO:0000313" key="15">
    <source>
        <dbReference type="Proteomes" id="UP000011563"/>
    </source>
</evidence>
<keyword evidence="12" id="KW-0963">Cytoplasm</keyword>
<dbReference type="EMBL" id="CP003807">
    <property type="protein sequence ID" value="AGF49829.1"/>
    <property type="molecule type" value="Genomic_DNA"/>
</dbReference>
<dbReference type="InterPro" id="IPR003156">
    <property type="entry name" value="DHHA1_dom"/>
</dbReference>
<dbReference type="SUPFAM" id="SSF50447">
    <property type="entry name" value="Translation proteins"/>
    <property type="match status" value="1"/>
</dbReference>
<dbReference type="InterPro" id="IPR023033">
    <property type="entry name" value="Ala_tRNA_ligase_euk/bac"/>
</dbReference>
<dbReference type="KEGG" id="kbt:BCUE_0654"/>
<dbReference type="GO" id="GO:0005829">
    <property type="term" value="C:cytosol"/>
    <property type="evidence" value="ECO:0007669"/>
    <property type="project" value="TreeGrafter"/>
</dbReference>
<dbReference type="Gene3D" id="2.40.30.130">
    <property type="match status" value="1"/>
</dbReference>
<dbReference type="InterPro" id="IPR018164">
    <property type="entry name" value="Ala-tRNA-synth_IIc_N"/>
</dbReference>
<dbReference type="InterPro" id="IPR002318">
    <property type="entry name" value="Ala-tRNA-lgiase_IIc"/>
</dbReference>
<evidence type="ECO:0000256" key="3">
    <source>
        <dbReference type="ARBA" id="ARBA00022555"/>
    </source>
</evidence>
<evidence type="ECO:0000256" key="11">
    <source>
        <dbReference type="ARBA" id="ARBA00023146"/>
    </source>
</evidence>
<protein>
    <recommendedName>
        <fullName evidence="12">Alanine--tRNA ligase</fullName>
        <ecNumber evidence="12">6.1.1.7</ecNumber>
    </recommendedName>
    <alternativeName>
        <fullName evidence="12">Alanyl-tRNA synthetase</fullName>
        <shortName evidence="12">AlaRS</shortName>
    </alternativeName>
</protein>
<evidence type="ECO:0000256" key="8">
    <source>
        <dbReference type="ARBA" id="ARBA00022840"/>
    </source>
</evidence>
<dbReference type="InterPro" id="IPR018165">
    <property type="entry name" value="Ala-tRNA-synth_IIc_core"/>
</dbReference>
<dbReference type="SMART" id="SM00863">
    <property type="entry name" value="tRNA_SAD"/>
    <property type="match status" value="1"/>
</dbReference>
<dbReference type="InterPro" id="IPR018162">
    <property type="entry name" value="Ala-tRNA-ligase_IIc_anticod-bd"/>
</dbReference>
<dbReference type="GO" id="GO:0006419">
    <property type="term" value="P:alanyl-tRNA aminoacylation"/>
    <property type="evidence" value="ECO:0007669"/>
    <property type="project" value="UniProtKB-UniRule"/>
</dbReference>
<dbReference type="EC" id="6.1.1.7" evidence="12"/>
<evidence type="ECO:0000259" key="13">
    <source>
        <dbReference type="PROSITE" id="PS50860"/>
    </source>
</evidence>
<feature type="binding site" evidence="12">
    <location>
        <position position="565"/>
    </location>
    <ligand>
        <name>Zn(2+)</name>
        <dbReference type="ChEBI" id="CHEBI:29105"/>
    </ligand>
</feature>
<evidence type="ECO:0000256" key="5">
    <source>
        <dbReference type="ARBA" id="ARBA00022723"/>
    </source>
</evidence>
<dbReference type="FunFam" id="3.30.980.10:FF:000004">
    <property type="entry name" value="Alanine--tRNA ligase, cytoplasmic"/>
    <property type="match status" value="1"/>
</dbReference>
<dbReference type="Proteomes" id="UP000011563">
    <property type="component" value="Chromosome"/>
</dbReference>
<keyword evidence="6 12" id="KW-0547">Nucleotide-binding</keyword>
<dbReference type="PANTHER" id="PTHR11777:SF9">
    <property type="entry name" value="ALANINE--TRNA LIGASE, CYTOPLASMIC"/>
    <property type="match status" value="1"/>
</dbReference>
<dbReference type="HAMAP" id="MF_00036_B">
    <property type="entry name" value="Ala_tRNA_synth_B"/>
    <property type="match status" value="1"/>
</dbReference>
<dbReference type="SUPFAM" id="SSF55681">
    <property type="entry name" value="Class II aaRS and biotin synthetases"/>
    <property type="match status" value="1"/>
</dbReference>
<dbReference type="InterPro" id="IPR018163">
    <property type="entry name" value="Thr/Ala-tRNA-synth_IIc_edit"/>
</dbReference>
<dbReference type="InterPro" id="IPR012947">
    <property type="entry name" value="tRNA_SAD"/>
</dbReference>
<comment type="function">
    <text evidence="12">Catalyzes the attachment of alanine to tRNA(Ala) in a two-step reaction: alanine is first activated by ATP to form Ala-AMP and then transferred to the acceptor end of tRNA(Ala). Also edits incorrectly charged Ser-tRNA(Ala) and Gly-tRNA(Ala) via its editing domain.</text>
</comment>
<feature type="binding site" evidence="12">
    <location>
        <position position="662"/>
    </location>
    <ligand>
        <name>Zn(2+)</name>
        <dbReference type="ChEBI" id="CHEBI:29105"/>
    </ligand>
</feature>
<dbReference type="Pfam" id="PF07973">
    <property type="entry name" value="tRNA_SAD"/>
    <property type="match status" value="1"/>
</dbReference>
<dbReference type="InterPro" id="IPR050058">
    <property type="entry name" value="Ala-tRNA_ligase"/>
</dbReference>
<dbReference type="FunFam" id="3.10.310.40:FF:000001">
    <property type="entry name" value="Alanine--tRNA ligase"/>
    <property type="match status" value="1"/>
</dbReference>
<dbReference type="Pfam" id="PF02272">
    <property type="entry name" value="DHHA1"/>
    <property type="match status" value="1"/>
</dbReference>
<keyword evidence="11 12" id="KW-0030">Aminoacyl-tRNA synthetase</keyword>
<dbReference type="CDD" id="cd00673">
    <property type="entry name" value="AlaRS_core"/>
    <property type="match status" value="1"/>
</dbReference>
<dbReference type="GO" id="GO:0008270">
    <property type="term" value="F:zinc ion binding"/>
    <property type="evidence" value="ECO:0007669"/>
    <property type="project" value="UniProtKB-UniRule"/>
</dbReference>
<dbReference type="Gene3D" id="3.10.310.40">
    <property type="match status" value="1"/>
</dbReference>
<comment type="similarity">
    <text evidence="2 12">Belongs to the class-II aminoacyl-tRNA synthetase family.</text>
</comment>
<dbReference type="Gene3D" id="3.30.54.20">
    <property type="match status" value="1"/>
</dbReference>
<dbReference type="Pfam" id="PF01411">
    <property type="entry name" value="tRNA-synt_2c"/>
    <property type="match status" value="1"/>
</dbReference>
<dbReference type="GO" id="GO:0005524">
    <property type="term" value="F:ATP binding"/>
    <property type="evidence" value="ECO:0007669"/>
    <property type="project" value="UniProtKB-UniRule"/>
</dbReference>
<proteinExistence type="inferred from homology"/>
<dbReference type="Gene3D" id="3.30.930.10">
    <property type="entry name" value="Bira Bifunctional Protein, Domain 2"/>
    <property type="match status" value="1"/>
</dbReference>
<evidence type="ECO:0000256" key="7">
    <source>
        <dbReference type="ARBA" id="ARBA00022833"/>
    </source>
</evidence>
<evidence type="ECO:0000256" key="4">
    <source>
        <dbReference type="ARBA" id="ARBA00022598"/>
    </source>
</evidence>
<evidence type="ECO:0000256" key="9">
    <source>
        <dbReference type="ARBA" id="ARBA00022884"/>
    </source>
</evidence>
<comment type="cofactor">
    <cofactor evidence="12">
        <name>Zn(2+)</name>
        <dbReference type="ChEBI" id="CHEBI:29105"/>
    </cofactor>
    <text evidence="12">Binds 1 zinc ion per subunit.</text>
</comment>
<keyword evidence="15" id="KW-1185">Reference proteome</keyword>
<keyword evidence="9 12" id="KW-0694">RNA-binding</keyword>
<keyword evidence="3 12" id="KW-0820">tRNA-binding</keyword>
<comment type="domain">
    <text evidence="12">Consists of three domains; the N-terminal catalytic domain, the editing domain and the C-terminal C-Ala domain. The editing domain removes incorrectly charged amino acids, while the C-Ala domain, along with tRNA(Ala), serves as a bridge to cooperatively bring together the editing and aminoacylation centers thus stimulating deacylation of misacylated tRNAs.</text>
</comment>
<keyword evidence="5 12" id="KW-0479">Metal-binding</keyword>
<dbReference type="InterPro" id="IPR045864">
    <property type="entry name" value="aa-tRNA-synth_II/BPL/LPL"/>
</dbReference>
<keyword evidence="4 12" id="KW-0436">Ligase</keyword>
<dbReference type="GO" id="GO:0004813">
    <property type="term" value="F:alanine-tRNA ligase activity"/>
    <property type="evidence" value="ECO:0007669"/>
    <property type="project" value="UniProtKB-UniRule"/>
</dbReference>
<dbReference type="NCBIfam" id="TIGR00344">
    <property type="entry name" value="alaS"/>
    <property type="match status" value="1"/>
</dbReference>
<evidence type="ECO:0000256" key="2">
    <source>
        <dbReference type="ARBA" id="ARBA00008226"/>
    </source>
</evidence>
<dbReference type="GO" id="GO:0045892">
    <property type="term" value="P:negative regulation of DNA-templated transcription"/>
    <property type="evidence" value="ECO:0007669"/>
    <property type="project" value="TreeGrafter"/>
</dbReference>
<dbReference type="FunFam" id="3.30.930.10:FF:000004">
    <property type="entry name" value="Alanine--tRNA ligase"/>
    <property type="match status" value="1"/>
</dbReference>
<feature type="domain" description="Alanyl-transfer RNA synthetases family profile" evidence="13">
    <location>
        <begin position="1"/>
        <end position="705"/>
    </location>
</feature>
<dbReference type="PATRIC" id="fig|1208922.3.peg.383"/>
<evidence type="ECO:0000313" key="14">
    <source>
        <dbReference type="EMBL" id="AGF49829.1"/>
    </source>
</evidence>
<dbReference type="RefSeq" id="WP_015238077.1">
    <property type="nucleotide sequence ID" value="NC_020285.1"/>
</dbReference>
<comment type="subcellular location">
    <subcellularLocation>
        <location evidence="1 12">Cytoplasm</location>
    </subcellularLocation>
</comment>
<name>M1M3Z4_9PROT</name>
<evidence type="ECO:0000256" key="12">
    <source>
        <dbReference type="HAMAP-Rule" id="MF_00036"/>
    </source>
</evidence>
<evidence type="ECO:0000256" key="1">
    <source>
        <dbReference type="ARBA" id="ARBA00004496"/>
    </source>
</evidence>
<keyword evidence="8 12" id="KW-0067">ATP-binding</keyword>
<dbReference type="Gene3D" id="3.30.980.10">
    <property type="entry name" value="Threonyl-trna Synthetase, Chain A, domain 2"/>
    <property type="match status" value="1"/>
</dbReference>
<accession>M1M3Z4</accession>
<feature type="binding site" evidence="12">
    <location>
        <position position="666"/>
    </location>
    <ligand>
        <name>Zn(2+)</name>
        <dbReference type="ChEBI" id="CHEBI:29105"/>
    </ligand>
</feature>